<dbReference type="Proteomes" id="UP000298652">
    <property type="component" value="Chromosome 5"/>
</dbReference>
<gene>
    <name evidence="2" type="ORF">SEVIR_5G189100v2</name>
</gene>
<evidence type="ECO:0000313" key="3">
    <source>
        <dbReference type="Proteomes" id="UP000298652"/>
    </source>
</evidence>
<dbReference type="EMBL" id="CM016556">
    <property type="protein sequence ID" value="TKW14776.1"/>
    <property type="molecule type" value="Genomic_DNA"/>
</dbReference>
<protein>
    <submittedName>
        <fullName evidence="2">Uncharacterized protein</fullName>
    </submittedName>
</protein>
<keyword evidence="3" id="KW-1185">Reference proteome</keyword>
<proteinExistence type="predicted"/>
<evidence type="ECO:0000256" key="1">
    <source>
        <dbReference type="SAM" id="MobiDB-lite"/>
    </source>
</evidence>
<sequence length="474" mass="51215">MEDQVEKREGPVNFLDEESGGRPKLLKRRARLEETDVAGFARSLAVFQPAGRSPLVMQKRKGRKTQNLGPGALVCCRDQPHSGRANRLLHDLVAPAELARAEAAGNAKAAELQRVLIALLDVEDGRFPDALHALARGAAYCPTSSLCAAAVCDMLGRADEMRPVPRPREQMFFHGGVVTATLGGAPVAAVAGAEGKVASAVIHIVNENVANGKMSAFQIIVAGMLKRAVRRADKGLSLHREDEAGIFRALVKVLTGGSIPDPEDPHINLLKASQALLSALRVRAALRVAQRDLARAVRKREDPAAVADLRLLVAFLAARDGRFDDALERYVEMERADPSDPRPHYLAHLVCQFDGRPEDSGKWLATYNRLATGSSVDQQASLITLKDELVLALALGGSLFAFNDEDHPGVVRKVVGAAASRVDVALVCALEGKKRMPVMDRLEVRAVRAFLHAAVWWLLKELKRKDGGIGSKMG</sequence>
<dbReference type="Gramene" id="TKW14776">
    <property type="protein sequence ID" value="TKW14776"/>
    <property type="gene ID" value="SEVIR_5G189100v2"/>
</dbReference>
<reference evidence="2" key="1">
    <citation type="submission" date="2019-03" db="EMBL/GenBank/DDBJ databases">
        <title>WGS assembly of Setaria viridis.</title>
        <authorList>
            <person name="Huang P."/>
            <person name="Jenkins J."/>
            <person name="Grimwood J."/>
            <person name="Barry K."/>
            <person name="Healey A."/>
            <person name="Mamidi S."/>
            <person name="Sreedasyam A."/>
            <person name="Shu S."/>
            <person name="Feldman M."/>
            <person name="Wu J."/>
            <person name="Yu Y."/>
            <person name="Chen C."/>
            <person name="Johnson J."/>
            <person name="Rokhsar D."/>
            <person name="Baxter I."/>
            <person name="Schmutz J."/>
            <person name="Brutnell T."/>
            <person name="Kellogg E."/>
        </authorList>
    </citation>
    <scope>NUCLEOTIDE SEQUENCE [LARGE SCALE GENOMIC DNA]</scope>
</reference>
<name>A0A4V6D6K9_SETVI</name>
<accession>A0A4V6D6K9</accession>
<feature type="region of interest" description="Disordered" evidence="1">
    <location>
        <begin position="1"/>
        <end position="20"/>
    </location>
</feature>
<dbReference type="AlphaFoldDB" id="A0A4V6D6K9"/>
<evidence type="ECO:0000313" key="2">
    <source>
        <dbReference type="EMBL" id="TKW14776.1"/>
    </source>
</evidence>
<feature type="compositionally biased region" description="Basic and acidic residues" evidence="1">
    <location>
        <begin position="1"/>
        <end position="10"/>
    </location>
</feature>
<organism evidence="2 3">
    <name type="scientific">Setaria viridis</name>
    <name type="common">Green bristlegrass</name>
    <name type="synonym">Setaria italica subsp. viridis</name>
    <dbReference type="NCBI Taxonomy" id="4556"/>
    <lineage>
        <taxon>Eukaryota</taxon>
        <taxon>Viridiplantae</taxon>
        <taxon>Streptophyta</taxon>
        <taxon>Embryophyta</taxon>
        <taxon>Tracheophyta</taxon>
        <taxon>Spermatophyta</taxon>
        <taxon>Magnoliopsida</taxon>
        <taxon>Liliopsida</taxon>
        <taxon>Poales</taxon>
        <taxon>Poaceae</taxon>
        <taxon>PACMAD clade</taxon>
        <taxon>Panicoideae</taxon>
        <taxon>Panicodae</taxon>
        <taxon>Paniceae</taxon>
        <taxon>Cenchrinae</taxon>
        <taxon>Setaria</taxon>
    </lineage>
</organism>